<dbReference type="RefSeq" id="WP_259662278.1">
    <property type="nucleotide sequence ID" value="NZ_JAHXRI010000025.1"/>
</dbReference>
<dbReference type="CDD" id="cd13578">
    <property type="entry name" value="PBP2_Bug27"/>
    <property type="match status" value="1"/>
</dbReference>
<dbReference type="EMBL" id="JAHXRI010000025">
    <property type="protein sequence ID" value="MBZ1351867.1"/>
    <property type="molecule type" value="Genomic_DNA"/>
</dbReference>
<evidence type="ECO:0000313" key="2">
    <source>
        <dbReference type="EMBL" id="MBZ1351867.1"/>
    </source>
</evidence>
<dbReference type="Pfam" id="PF03401">
    <property type="entry name" value="TctC"/>
    <property type="match status" value="1"/>
</dbReference>
<organism evidence="2 3">
    <name type="scientific">Zwartia hollandica</name>
    <dbReference type="NCBI Taxonomy" id="324606"/>
    <lineage>
        <taxon>Bacteria</taxon>
        <taxon>Pseudomonadati</taxon>
        <taxon>Pseudomonadota</taxon>
        <taxon>Betaproteobacteria</taxon>
        <taxon>Burkholderiales</taxon>
        <taxon>Alcaligenaceae</taxon>
        <taxon>Zwartia</taxon>
    </lineage>
</organism>
<dbReference type="PANTHER" id="PTHR42928">
    <property type="entry name" value="TRICARBOXYLATE-BINDING PROTEIN"/>
    <property type="match status" value="1"/>
</dbReference>
<sequence length="326" mass="34041">MDRRKFIEGGLALGAVVSVPALAQSSVSKWPSQTIKLIVAFGPGGSTDVTARIVSAKLMEIIGQRIVIENKPGGGSNIGSELAAKSPADGYTLFLGTVANAINMSLFKNPGYDLLKDFEAISNISSAPALLVSSSKLPVKTVQELIQYAKERPGKMNYASSGVGTTPHLAGEMFKQRFGLDIAHIAYKGAAPALTDTIGGVTDFGFKTALSAIPSVQSGQLRALAVAAPKRLALMPDVPTMAEAGVPNFDITSWNGLFAPAKTPREIVDKLSAACAKIAAMKDVQETFAAQAAIVQSSTPEQFRAFVAAEIKMWGDVVRSTGATAG</sequence>
<reference evidence="2" key="1">
    <citation type="submission" date="2021-07" db="EMBL/GenBank/DDBJ databases">
        <title>New genus and species of the family Alcaligenaceae.</title>
        <authorList>
            <person name="Hahn M.W."/>
        </authorList>
    </citation>
    <scope>NUCLEOTIDE SEQUENCE</scope>
    <source>
        <strain evidence="2">LF4-65</strain>
    </source>
</reference>
<dbReference type="SUPFAM" id="SSF53850">
    <property type="entry name" value="Periplasmic binding protein-like II"/>
    <property type="match status" value="1"/>
</dbReference>
<dbReference type="Gene3D" id="3.40.190.10">
    <property type="entry name" value="Periplasmic binding protein-like II"/>
    <property type="match status" value="1"/>
</dbReference>
<protein>
    <submittedName>
        <fullName evidence="2">Tripartite tricarboxylate transporter substrate binding protein</fullName>
    </submittedName>
</protein>
<dbReference type="Proteomes" id="UP000739565">
    <property type="component" value="Unassembled WGS sequence"/>
</dbReference>
<gene>
    <name evidence="2" type="ORF">KZZ10_14580</name>
</gene>
<dbReference type="Gene3D" id="3.40.190.150">
    <property type="entry name" value="Bordetella uptake gene, domain 1"/>
    <property type="match status" value="1"/>
</dbReference>
<dbReference type="PANTHER" id="PTHR42928:SF5">
    <property type="entry name" value="BLR1237 PROTEIN"/>
    <property type="match status" value="1"/>
</dbReference>
<name>A0A953NCJ2_9BURK</name>
<evidence type="ECO:0000313" key="3">
    <source>
        <dbReference type="Proteomes" id="UP000739565"/>
    </source>
</evidence>
<dbReference type="AlphaFoldDB" id="A0A953NCJ2"/>
<evidence type="ECO:0000256" key="1">
    <source>
        <dbReference type="ARBA" id="ARBA00006987"/>
    </source>
</evidence>
<dbReference type="InterPro" id="IPR005064">
    <property type="entry name" value="BUG"/>
</dbReference>
<dbReference type="PIRSF" id="PIRSF017082">
    <property type="entry name" value="YflP"/>
    <property type="match status" value="1"/>
</dbReference>
<comment type="caution">
    <text evidence="2">The sequence shown here is derived from an EMBL/GenBank/DDBJ whole genome shotgun (WGS) entry which is preliminary data.</text>
</comment>
<comment type="similarity">
    <text evidence="1">Belongs to the UPF0065 (bug) family.</text>
</comment>
<proteinExistence type="inferred from homology"/>
<dbReference type="InterPro" id="IPR042100">
    <property type="entry name" value="Bug_dom1"/>
</dbReference>
<accession>A0A953NCJ2</accession>
<keyword evidence="3" id="KW-1185">Reference proteome</keyword>